<organism evidence="2 3">
    <name type="scientific">Gordonia phage ObLaDi</name>
    <dbReference type="NCBI Taxonomy" id="2978487"/>
    <lineage>
        <taxon>Viruses</taxon>
        <taxon>Duplodnaviria</taxon>
        <taxon>Heunggongvirae</taxon>
        <taxon>Uroviricota</taxon>
        <taxon>Caudoviricetes</taxon>
        <taxon>Kruegerviridae</taxon>
        <taxon>Cafassovirus</taxon>
        <taxon>Cafassovirus obladi</taxon>
    </lineage>
</organism>
<feature type="region of interest" description="Disordered" evidence="1">
    <location>
        <begin position="1"/>
        <end position="43"/>
    </location>
</feature>
<name>A0A977KLK9_9CAUD</name>
<sequence>MTTRKSPARKAPAKKSTAKKAVTPDPVETDVSELAPGDQTADGTVSRWAKVKAEAAAIKAKRVAEGKRPEVFTEPYVIDAYTPALEIPYPYTVEQQLALVRTVATDGTIDPREITTILQGICGRTRWPAVYALIRDEEPEMLLALLQDLQEHFGAEVGVGAGNVPGKIPALISLVEQFGVQIDLDLLDRGLALTDFVLGEHSWSRLIDIIADLPISSRYQSALAMDEEVAAILAEQVDPDAPAPPPSFTGYSREIELATYQANLLQQLIYTLIAVNSTKSPARPSLLPTPKSALTVALEEREKREIDDLAHRFGVSD</sequence>
<reference evidence="2" key="1">
    <citation type="submission" date="2022-08" db="EMBL/GenBank/DDBJ databases">
        <authorList>
            <person name="Abuwarda M.A."/>
            <person name="Alvarez A."/>
            <person name="Batteikh M."/>
            <person name="Baughman A.P."/>
            <person name="Chavez V."/>
            <person name="Cheng C."/>
            <person name="Cosentino E.J."/>
            <person name="Di Blasi D.L."/>
            <person name="Dooley N.L."/>
            <person name="Empson B.M."/>
            <person name="Erfanian K."/>
            <person name="Esparza P.D."/>
            <person name="Fleming H.S."/>
            <person name="Ghannam M.S."/>
            <person name="Gibbons A.C."/>
            <person name="Gonzalez C."/>
            <person name="Huq N.E."/>
            <person name="Jin K."/>
            <person name="Kamarzar M."/>
            <person name="Khaine A."/>
            <person name="Krug K.R."/>
            <person name="Lee A."/>
            <person name="Liao S."/>
            <person name="Light I."/>
            <person name="Ma Y."/>
            <person name="Magaling J.M."/>
            <person name="McLinden K.C."/>
            <person name="Melkote A."/>
            <person name="Montoya Serpas C.A."/>
            <person name="Niazmandi K."/>
            <person name="Ostroske E.C."/>
            <person name="Paek B.H."/>
            <person name="Rajiv S."/>
            <person name="Santos C.E."/>
            <person name="Semaan S.A."/>
            <person name="Senthilvelan J."/>
            <person name="Sheppy T.E."/>
            <person name="Stephenson J.C."/>
            <person name="Tenney M.E."/>
            <person name="Teoh N."/>
            <person name="Thorp J.P."/>
            <person name="Turon Font G."/>
            <person name="Uvarov E.V."/>
            <person name="Verpukhovskiy P."/>
            <person name="Wang J."/>
            <person name="Whang A.Y."/>
            <person name="Wright N.E."/>
            <person name="Wu M."/>
            <person name="Zhuang C."/>
            <person name="Bruns J.A."/>
            <person name="Chai A.E."/>
            <person name="Parikh H."/>
            <person name="Zorawik M."/>
            <person name="Garza D.R."/>
            <person name="Ngo R.T."/>
            <person name="Reddi K."/>
            <person name="Garcia-Vedrenne A.E."/>
            <person name="Freise A.C."/>
            <person name="Balish M.F."/>
            <person name="Garlena R.A."/>
            <person name="Russell D.A."/>
            <person name="Jacobs-Sera D."/>
            <person name="Hatfull G.F."/>
        </authorList>
    </citation>
    <scope>NUCLEOTIDE SEQUENCE</scope>
</reference>
<evidence type="ECO:0000313" key="3">
    <source>
        <dbReference type="Proteomes" id="UP001064297"/>
    </source>
</evidence>
<feature type="compositionally biased region" description="Basic residues" evidence="1">
    <location>
        <begin position="1"/>
        <end position="18"/>
    </location>
</feature>
<keyword evidence="3" id="KW-1185">Reference proteome</keyword>
<evidence type="ECO:0000313" key="2">
    <source>
        <dbReference type="EMBL" id="UXE03739.1"/>
    </source>
</evidence>
<proteinExistence type="predicted"/>
<dbReference type="EMBL" id="OP297535">
    <property type="protein sequence ID" value="UXE03739.1"/>
    <property type="molecule type" value="Genomic_DNA"/>
</dbReference>
<dbReference type="Proteomes" id="UP001064297">
    <property type="component" value="Segment"/>
</dbReference>
<accession>A0A977KLK9</accession>
<evidence type="ECO:0000256" key="1">
    <source>
        <dbReference type="SAM" id="MobiDB-lite"/>
    </source>
</evidence>
<protein>
    <submittedName>
        <fullName evidence="2">Tail assembly chaperone</fullName>
    </submittedName>
</protein>
<gene>
    <name evidence="2" type="primary">16</name>
    <name evidence="2" type="ORF">SEA_OBLADI_16</name>
</gene>